<evidence type="ECO:0000313" key="8">
    <source>
        <dbReference type="EMBL" id="GAH34591.1"/>
    </source>
</evidence>
<comment type="caution">
    <text evidence="8">The sequence shown here is derived from an EMBL/GenBank/DDBJ whole genome shotgun (WGS) entry which is preliminary data.</text>
</comment>
<dbReference type="GO" id="GO:0020037">
    <property type="term" value="F:heme binding"/>
    <property type="evidence" value="ECO:0007669"/>
    <property type="project" value="InterPro"/>
</dbReference>
<keyword evidence="3" id="KW-0201">Cytochrome c-type biogenesis</keyword>
<dbReference type="NCBIfam" id="TIGR03144">
    <property type="entry name" value="cytochr_II_ccsB"/>
    <property type="match status" value="1"/>
</dbReference>
<dbReference type="GO" id="GO:0017004">
    <property type="term" value="P:cytochrome complex assembly"/>
    <property type="evidence" value="ECO:0007669"/>
    <property type="project" value="UniProtKB-KW"/>
</dbReference>
<name>X1EML2_9ZZZZ</name>
<dbReference type="PANTHER" id="PTHR30071">
    <property type="entry name" value="HEME EXPORTER PROTEIN C"/>
    <property type="match status" value="1"/>
</dbReference>
<feature type="transmembrane region" description="Helical" evidence="6">
    <location>
        <begin position="281"/>
        <end position="299"/>
    </location>
</feature>
<evidence type="ECO:0000259" key="7">
    <source>
        <dbReference type="Pfam" id="PF01578"/>
    </source>
</evidence>
<dbReference type="InterPro" id="IPR002541">
    <property type="entry name" value="Cyt_c_assembly"/>
</dbReference>
<dbReference type="AlphaFoldDB" id="X1EML2"/>
<feature type="transmembrane region" description="Helical" evidence="6">
    <location>
        <begin position="135"/>
        <end position="160"/>
    </location>
</feature>
<evidence type="ECO:0000256" key="3">
    <source>
        <dbReference type="ARBA" id="ARBA00022748"/>
    </source>
</evidence>
<keyword evidence="5 6" id="KW-0472">Membrane</keyword>
<evidence type="ECO:0000256" key="1">
    <source>
        <dbReference type="ARBA" id="ARBA00004141"/>
    </source>
</evidence>
<feature type="transmembrane region" description="Helical" evidence="6">
    <location>
        <begin position="172"/>
        <end position="191"/>
    </location>
</feature>
<comment type="subcellular location">
    <subcellularLocation>
        <location evidence="1">Membrane</location>
        <topology evidence="1">Multi-pass membrane protein</topology>
    </subcellularLocation>
</comment>
<protein>
    <recommendedName>
        <fullName evidence="7">Cytochrome c assembly protein domain-containing protein</fullName>
    </recommendedName>
</protein>
<accession>X1EML2</accession>
<feature type="transmembrane region" description="Helical" evidence="6">
    <location>
        <begin position="248"/>
        <end position="269"/>
    </location>
</feature>
<keyword evidence="2 6" id="KW-0812">Transmembrane</keyword>
<dbReference type="PANTHER" id="PTHR30071:SF1">
    <property type="entry name" value="CYTOCHROME B_B6 PROTEIN-RELATED"/>
    <property type="match status" value="1"/>
</dbReference>
<feature type="transmembrane region" description="Helical" evidence="6">
    <location>
        <begin position="38"/>
        <end position="56"/>
    </location>
</feature>
<keyword evidence="4 6" id="KW-1133">Transmembrane helix</keyword>
<gene>
    <name evidence="8" type="ORF">S03H2_13043</name>
</gene>
<feature type="transmembrane region" description="Helical" evidence="6">
    <location>
        <begin position="96"/>
        <end position="115"/>
    </location>
</feature>
<dbReference type="Pfam" id="PF01578">
    <property type="entry name" value="Cytochrom_C_asm"/>
    <property type="match status" value="1"/>
</dbReference>
<organism evidence="8">
    <name type="scientific">marine sediment metagenome</name>
    <dbReference type="NCBI Taxonomy" id="412755"/>
    <lineage>
        <taxon>unclassified sequences</taxon>
        <taxon>metagenomes</taxon>
        <taxon>ecological metagenomes</taxon>
    </lineage>
</organism>
<evidence type="ECO:0000256" key="2">
    <source>
        <dbReference type="ARBA" id="ARBA00022692"/>
    </source>
</evidence>
<dbReference type="GO" id="GO:0005886">
    <property type="term" value="C:plasma membrane"/>
    <property type="evidence" value="ECO:0007669"/>
    <property type="project" value="TreeGrafter"/>
</dbReference>
<feature type="transmembrane region" description="Helical" evidence="6">
    <location>
        <begin position="6"/>
        <end position="26"/>
    </location>
</feature>
<dbReference type="EMBL" id="BARU01006626">
    <property type="protein sequence ID" value="GAH34591.1"/>
    <property type="molecule type" value="Genomic_DNA"/>
</dbReference>
<proteinExistence type="predicted"/>
<evidence type="ECO:0000256" key="5">
    <source>
        <dbReference type="ARBA" id="ARBA00023136"/>
    </source>
</evidence>
<feature type="domain" description="Cytochrome c assembly protein" evidence="7">
    <location>
        <begin position="69"/>
        <end position="331"/>
    </location>
</feature>
<feature type="transmembrane region" description="Helical" evidence="6">
    <location>
        <begin position="71"/>
        <end position="89"/>
    </location>
</feature>
<evidence type="ECO:0000256" key="4">
    <source>
        <dbReference type="ARBA" id="ARBA00022989"/>
    </source>
</evidence>
<feature type="transmembrane region" description="Helical" evidence="6">
    <location>
        <begin position="306"/>
        <end position="324"/>
    </location>
</feature>
<sequence length="338" mass="38191">MNSSFILSIITFVYGLAGFLYILAWVFKKPVAGQLATWVALIGWVGNTAGIIMRWMESYNLGIGHAPFSNLYESLVFFAWTIALIYLIIERKADNRIIGAFMMPIAFLAMAYASLKTGITNEIQPLIPALKSNWLIAHVITCFIGYAAFATSFGISAMYLMKQGRDEEQAGWLDFAKPLTLFIFVLLFSRVLLVGNWAMSIIIALPICFVFYIGVFLARRMPEDFKKRMLVMFPEGVILDELGYQMTLFGFLFLSIGIISGAVWANSAWGRYWGWDPKETWSLITWFIYATLLHARMMRGWHGRRIAYLSLVGFAAVLFTYFGVNLLPGLHSYGALGQ</sequence>
<dbReference type="InterPro" id="IPR045062">
    <property type="entry name" value="Cyt_c_biogenesis_CcsA/CcmC"/>
</dbReference>
<reference evidence="8" key="1">
    <citation type="journal article" date="2014" name="Front. Microbiol.">
        <title>High frequency of phylogenetically diverse reductive dehalogenase-homologous genes in deep subseafloor sedimentary metagenomes.</title>
        <authorList>
            <person name="Kawai M."/>
            <person name="Futagami T."/>
            <person name="Toyoda A."/>
            <person name="Takaki Y."/>
            <person name="Nishi S."/>
            <person name="Hori S."/>
            <person name="Arai W."/>
            <person name="Tsubouchi T."/>
            <person name="Morono Y."/>
            <person name="Uchiyama I."/>
            <person name="Ito T."/>
            <person name="Fujiyama A."/>
            <person name="Inagaki F."/>
            <person name="Takami H."/>
        </authorList>
    </citation>
    <scope>NUCLEOTIDE SEQUENCE</scope>
    <source>
        <strain evidence="8">Expedition CK06-06</strain>
    </source>
</reference>
<feature type="transmembrane region" description="Helical" evidence="6">
    <location>
        <begin position="197"/>
        <end position="218"/>
    </location>
</feature>
<evidence type="ECO:0000256" key="6">
    <source>
        <dbReference type="SAM" id="Phobius"/>
    </source>
</evidence>
<dbReference type="InterPro" id="IPR017562">
    <property type="entry name" value="Cyt_c_biogenesis_CcsA"/>
</dbReference>